<evidence type="ECO:0000256" key="4">
    <source>
        <dbReference type="ARBA" id="ARBA00022576"/>
    </source>
</evidence>
<evidence type="ECO:0000256" key="3">
    <source>
        <dbReference type="ARBA" id="ARBA00011738"/>
    </source>
</evidence>
<dbReference type="Gene3D" id="3.90.1150.10">
    <property type="entry name" value="Aspartate Aminotransferase, domain 1"/>
    <property type="match status" value="1"/>
</dbReference>
<evidence type="ECO:0000256" key="2">
    <source>
        <dbReference type="ARBA" id="ARBA00007441"/>
    </source>
</evidence>
<name>A0A075H2M0_9EURY</name>
<dbReference type="InterPro" id="IPR004839">
    <property type="entry name" value="Aminotransferase_I/II_large"/>
</dbReference>
<dbReference type="GO" id="GO:0042802">
    <property type="term" value="F:identical protein binding"/>
    <property type="evidence" value="ECO:0007669"/>
    <property type="project" value="TreeGrafter"/>
</dbReference>
<organism evidence="8">
    <name type="scientific">uncultured marine group II/III euryarchaeote KM3_27_D07</name>
    <dbReference type="NCBI Taxonomy" id="1456429"/>
    <lineage>
        <taxon>Archaea</taxon>
        <taxon>Methanobacteriati</taxon>
        <taxon>Methanobacteriota</taxon>
        <taxon>environmental samples</taxon>
    </lineage>
</organism>
<evidence type="ECO:0000259" key="7">
    <source>
        <dbReference type="Pfam" id="PF00155"/>
    </source>
</evidence>
<evidence type="ECO:0000256" key="6">
    <source>
        <dbReference type="ARBA" id="ARBA00022898"/>
    </source>
</evidence>
<dbReference type="GO" id="GO:0006520">
    <property type="term" value="P:amino acid metabolic process"/>
    <property type="evidence" value="ECO:0007669"/>
    <property type="project" value="InterPro"/>
</dbReference>
<dbReference type="InterPro" id="IPR015424">
    <property type="entry name" value="PyrdxlP-dep_Trfase"/>
</dbReference>
<dbReference type="GO" id="GO:0008483">
    <property type="term" value="F:transaminase activity"/>
    <property type="evidence" value="ECO:0007669"/>
    <property type="project" value="UniProtKB-KW"/>
</dbReference>
<protein>
    <submittedName>
        <fullName evidence="8">Putative aminotransferase</fullName>
    </submittedName>
</protein>
<dbReference type="InterPro" id="IPR015422">
    <property type="entry name" value="PyrdxlP-dep_Trfase_small"/>
</dbReference>
<sequence length="443" mass="48520">MVRRRDSVAVVVAVDLGRLEDTFLPAESKKKTGSDTIFAWYGRYLQAKALGEPAINGTVGSLLEDDGALAVNSVVMDSLRKQSDVDFSSYAPLSGLPNFKKLAAELAIGPRLASLQDIGLHSDSVATPGGTGALYLSARTMLAVGDTILFRSRRWSPYDTLAAECGLTIAEWPILNEDEGHEKVNLPALESMLEDIATSQKRVLSWLNDPAHNPTGISLDSEGRDLVLDAFLNCARNHPEIGVTLFLDTAYAIYADEPYGWSETIHKKFSWAEWPENLLICWGFSASKSHTIYGLRCGAIVFLHPSEDYVNRLSEVCAVTGRGTWSLAPRLPQSALISIHTNESKAHAWGEEKTRLKHLLTERRRIFNAAMAKSNLPLMPSDDGYFAFIPCDDPVAMAEKASESQLYVVPLSGGVRIGICSIGSNQVERAVEILIDAWHSLTE</sequence>
<comment type="cofactor">
    <cofactor evidence="1">
        <name>pyridoxal 5'-phosphate</name>
        <dbReference type="ChEBI" id="CHEBI:597326"/>
    </cofactor>
</comment>
<dbReference type="EMBL" id="KF900823">
    <property type="protein sequence ID" value="AIF08178.1"/>
    <property type="molecule type" value="Genomic_DNA"/>
</dbReference>
<dbReference type="PANTHER" id="PTHR11879:SF22">
    <property type="entry name" value="ASPARTATE AMINOTRANSFERASE, MITOCHONDRIAL"/>
    <property type="match status" value="1"/>
</dbReference>
<dbReference type="GO" id="GO:0030170">
    <property type="term" value="F:pyridoxal phosphate binding"/>
    <property type="evidence" value="ECO:0007669"/>
    <property type="project" value="InterPro"/>
</dbReference>
<evidence type="ECO:0000256" key="5">
    <source>
        <dbReference type="ARBA" id="ARBA00022679"/>
    </source>
</evidence>
<dbReference type="Gene3D" id="3.40.640.10">
    <property type="entry name" value="Type I PLP-dependent aspartate aminotransferase-like (Major domain)"/>
    <property type="match status" value="1"/>
</dbReference>
<accession>A0A075H2M0</accession>
<proteinExistence type="inferred from homology"/>
<dbReference type="InterPro" id="IPR015421">
    <property type="entry name" value="PyrdxlP-dep_Trfase_major"/>
</dbReference>
<feature type="domain" description="Aminotransferase class I/classII large" evidence="7">
    <location>
        <begin position="60"/>
        <end position="433"/>
    </location>
</feature>
<dbReference type="InterPro" id="IPR000796">
    <property type="entry name" value="Asp_trans"/>
</dbReference>
<reference evidence="8" key="1">
    <citation type="journal article" date="2014" name="Genome Biol. Evol.">
        <title>Pangenome evidence for extensive interdomain horizontal transfer affecting lineage core and shell genes in uncultured planktonic thaumarchaeota and euryarchaeota.</title>
        <authorList>
            <person name="Deschamps P."/>
            <person name="Zivanovic Y."/>
            <person name="Moreira D."/>
            <person name="Rodriguez-Valera F."/>
            <person name="Lopez-Garcia P."/>
        </authorList>
    </citation>
    <scope>NUCLEOTIDE SEQUENCE</scope>
</reference>
<evidence type="ECO:0000256" key="1">
    <source>
        <dbReference type="ARBA" id="ARBA00001933"/>
    </source>
</evidence>
<keyword evidence="4 8" id="KW-0032">Aminotransferase</keyword>
<comment type="subunit">
    <text evidence="3">Homodimer.</text>
</comment>
<evidence type="ECO:0000313" key="8">
    <source>
        <dbReference type="EMBL" id="AIF08178.1"/>
    </source>
</evidence>
<dbReference type="SUPFAM" id="SSF53383">
    <property type="entry name" value="PLP-dependent transferases"/>
    <property type="match status" value="1"/>
</dbReference>
<dbReference type="Pfam" id="PF00155">
    <property type="entry name" value="Aminotran_1_2"/>
    <property type="match status" value="1"/>
</dbReference>
<comment type="similarity">
    <text evidence="2">Belongs to the class-I pyridoxal-phosphate-dependent aminotransferase family.</text>
</comment>
<keyword evidence="5 8" id="KW-0808">Transferase</keyword>
<keyword evidence="6" id="KW-0663">Pyridoxal phosphate</keyword>
<dbReference type="CDD" id="cd00609">
    <property type="entry name" value="AAT_like"/>
    <property type="match status" value="1"/>
</dbReference>
<dbReference type="PANTHER" id="PTHR11879">
    <property type="entry name" value="ASPARTATE AMINOTRANSFERASE"/>
    <property type="match status" value="1"/>
</dbReference>
<dbReference type="AlphaFoldDB" id="A0A075H2M0"/>